<dbReference type="InterPro" id="IPR038731">
    <property type="entry name" value="RgtA/B/C-like"/>
</dbReference>
<evidence type="ECO:0000313" key="12">
    <source>
        <dbReference type="Proteomes" id="UP000598146"/>
    </source>
</evidence>
<gene>
    <name evidence="11" type="ORF">I4J89_10020</name>
</gene>
<sequence>MLAQPAHDDSPSRPLAGPRRASPRRAATIFWTWAPALVPAALTAAVGLLGLAVPAPGPGEALTRVLSAPGAGEIVETARRSDVVGAPYHLVMHYWIEWFGDSVTVLRLPSLVAMVIGVGIAGELGRRLFSPGVGFYGGLLLAALPQVSRYAQEAGPYALAFLFTTAATLVLYRTLDRPRWWRWTGYGLLVLGIGLAQVTALLVLAGHAYIVLSRWRLSRQPALFWWFPVTVLSLVPPAPLISLGLRQHAALFLYRPSARWEMAWSAPEALAGTAGLVVLGCAFAARWPDRALIRELAVLAAVPPVVLLAASFVTGPFWAPRNVLFVLPPIALCAAVALRGLRLRAALVFALVILLAVPQQRAIRQPDGHQDRPPATASP</sequence>
<dbReference type="EMBL" id="JADQTO010000004">
    <property type="protein sequence ID" value="MBG0561799.1"/>
    <property type="molecule type" value="Genomic_DNA"/>
</dbReference>
<feature type="transmembrane region" description="Helical" evidence="9">
    <location>
        <begin position="98"/>
        <end position="121"/>
    </location>
</feature>
<proteinExistence type="predicted"/>
<keyword evidence="12" id="KW-1185">Reference proteome</keyword>
<protein>
    <submittedName>
        <fullName evidence="11">Glycosyltransferase family 39 protein</fullName>
    </submittedName>
</protein>
<evidence type="ECO:0000256" key="8">
    <source>
        <dbReference type="SAM" id="MobiDB-lite"/>
    </source>
</evidence>
<feature type="compositionally biased region" description="Basic and acidic residues" evidence="8">
    <location>
        <begin position="1"/>
        <end position="11"/>
    </location>
</feature>
<feature type="region of interest" description="Disordered" evidence="8">
    <location>
        <begin position="1"/>
        <end position="20"/>
    </location>
</feature>
<comment type="caution">
    <text evidence="11">The sequence shown here is derived from an EMBL/GenBank/DDBJ whole genome shotgun (WGS) entry which is preliminary data.</text>
</comment>
<evidence type="ECO:0000313" key="11">
    <source>
        <dbReference type="EMBL" id="MBG0561799.1"/>
    </source>
</evidence>
<evidence type="ECO:0000256" key="2">
    <source>
        <dbReference type="ARBA" id="ARBA00022475"/>
    </source>
</evidence>
<feature type="transmembrane region" description="Helical" evidence="9">
    <location>
        <begin position="325"/>
        <end position="357"/>
    </location>
</feature>
<evidence type="ECO:0000256" key="4">
    <source>
        <dbReference type="ARBA" id="ARBA00022679"/>
    </source>
</evidence>
<feature type="transmembrane region" description="Helical" evidence="9">
    <location>
        <begin position="187"/>
        <end position="211"/>
    </location>
</feature>
<feature type="transmembrane region" description="Helical" evidence="9">
    <location>
        <begin position="223"/>
        <end position="245"/>
    </location>
</feature>
<keyword evidence="2" id="KW-1003">Cell membrane</keyword>
<keyword evidence="4" id="KW-0808">Transferase</keyword>
<evidence type="ECO:0000256" key="6">
    <source>
        <dbReference type="ARBA" id="ARBA00022989"/>
    </source>
</evidence>
<keyword evidence="5 9" id="KW-0812">Transmembrane</keyword>
<feature type="domain" description="Glycosyltransferase RgtA/B/C/D-like" evidence="10">
    <location>
        <begin position="97"/>
        <end position="235"/>
    </location>
</feature>
<dbReference type="GO" id="GO:0010041">
    <property type="term" value="P:response to iron(III) ion"/>
    <property type="evidence" value="ECO:0007669"/>
    <property type="project" value="TreeGrafter"/>
</dbReference>
<dbReference type="PANTHER" id="PTHR33908">
    <property type="entry name" value="MANNOSYLTRANSFERASE YKCB-RELATED"/>
    <property type="match status" value="1"/>
</dbReference>
<dbReference type="PANTHER" id="PTHR33908:SF3">
    <property type="entry name" value="UNDECAPRENYL PHOSPHATE-ALPHA-4-AMINO-4-DEOXY-L-ARABINOSE ARABINOSYL TRANSFERASE"/>
    <property type="match status" value="1"/>
</dbReference>
<evidence type="ECO:0000256" key="3">
    <source>
        <dbReference type="ARBA" id="ARBA00022676"/>
    </source>
</evidence>
<name>A0A931C406_9ACTN</name>
<dbReference type="AlphaFoldDB" id="A0A931C406"/>
<feature type="transmembrane region" description="Helical" evidence="9">
    <location>
        <begin position="128"/>
        <end position="148"/>
    </location>
</feature>
<dbReference type="RefSeq" id="WP_196413595.1">
    <property type="nucleotide sequence ID" value="NZ_JADQTO010000004.1"/>
</dbReference>
<feature type="transmembrane region" description="Helical" evidence="9">
    <location>
        <begin position="154"/>
        <end position="175"/>
    </location>
</feature>
<organism evidence="11 12">
    <name type="scientific">Actinoplanes aureus</name>
    <dbReference type="NCBI Taxonomy" id="2792083"/>
    <lineage>
        <taxon>Bacteria</taxon>
        <taxon>Bacillati</taxon>
        <taxon>Actinomycetota</taxon>
        <taxon>Actinomycetes</taxon>
        <taxon>Micromonosporales</taxon>
        <taxon>Micromonosporaceae</taxon>
        <taxon>Actinoplanes</taxon>
    </lineage>
</organism>
<evidence type="ECO:0000256" key="1">
    <source>
        <dbReference type="ARBA" id="ARBA00004651"/>
    </source>
</evidence>
<reference evidence="11" key="1">
    <citation type="submission" date="2020-11" db="EMBL/GenBank/DDBJ databases">
        <title>Isolation and identification of active actinomycetes.</title>
        <authorList>
            <person name="Sun X."/>
        </authorList>
    </citation>
    <scope>NUCLEOTIDE SEQUENCE</scope>
    <source>
        <strain evidence="11">NEAU-A11</strain>
    </source>
</reference>
<keyword evidence="6 9" id="KW-1133">Transmembrane helix</keyword>
<comment type="subcellular location">
    <subcellularLocation>
        <location evidence="1">Cell membrane</location>
        <topology evidence="1">Multi-pass membrane protein</topology>
    </subcellularLocation>
</comment>
<evidence type="ECO:0000259" key="10">
    <source>
        <dbReference type="Pfam" id="PF13231"/>
    </source>
</evidence>
<dbReference type="InterPro" id="IPR050297">
    <property type="entry name" value="LipidA_mod_glycosyltrf_83"/>
</dbReference>
<evidence type="ECO:0000256" key="5">
    <source>
        <dbReference type="ARBA" id="ARBA00022692"/>
    </source>
</evidence>
<keyword evidence="7 9" id="KW-0472">Membrane</keyword>
<feature type="transmembrane region" description="Helical" evidence="9">
    <location>
        <begin position="29"/>
        <end position="53"/>
    </location>
</feature>
<dbReference type="GO" id="GO:0016763">
    <property type="term" value="F:pentosyltransferase activity"/>
    <property type="evidence" value="ECO:0007669"/>
    <property type="project" value="TreeGrafter"/>
</dbReference>
<keyword evidence="3" id="KW-0328">Glycosyltransferase</keyword>
<accession>A0A931C406</accession>
<dbReference type="Proteomes" id="UP000598146">
    <property type="component" value="Unassembled WGS sequence"/>
</dbReference>
<evidence type="ECO:0000256" key="9">
    <source>
        <dbReference type="SAM" id="Phobius"/>
    </source>
</evidence>
<dbReference type="GO" id="GO:0009103">
    <property type="term" value="P:lipopolysaccharide biosynthetic process"/>
    <property type="evidence" value="ECO:0007669"/>
    <property type="project" value="UniProtKB-ARBA"/>
</dbReference>
<evidence type="ECO:0000256" key="7">
    <source>
        <dbReference type="ARBA" id="ARBA00023136"/>
    </source>
</evidence>
<feature type="transmembrane region" description="Helical" evidence="9">
    <location>
        <begin position="296"/>
        <end position="319"/>
    </location>
</feature>
<dbReference type="Pfam" id="PF13231">
    <property type="entry name" value="PMT_2"/>
    <property type="match status" value="1"/>
</dbReference>
<dbReference type="GO" id="GO:0005886">
    <property type="term" value="C:plasma membrane"/>
    <property type="evidence" value="ECO:0007669"/>
    <property type="project" value="UniProtKB-SubCell"/>
</dbReference>